<dbReference type="Proteomes" id="UP001161409">
    <property type="component" value="Unassembled WGS sequence"/>
</dbReference>
<dbReference type="HAMAP" id="MF_00201">
    <property type="entry name" value="RecO"/>
    <property type="match status" value="1"/>
</dbReference>
<keyword evidence="3 7" id="KW-0227">DNA damage</keyword>
<dbReference type="Pfam" id="PF11967">
    <property type="entry name" value="RecO_N"/>
    <property type="match status" value="1"/>
</dbReference>
<dbReference type="PANTHER" id="PTHR33991:SF1">
    <property type="entry name" value="DNA REPAIR PROTEIN RECO"/>
    <property type="match status" value="1"/>
</dbReference>
<name>A0ABQ5U5B8_9PROT</name>
<dbReference type="RefSeq" id="WP_169560503.1">
    <property type="nucleotide sequence ID" value="NZ_BSNF01000006.1"/>
</dbReference>
<evidence type="ECO:0000256" key="1">
    <source>
        <dbReference type="ARBA" id="ARBA00007452"/>
    </source>
</evidence>
<evidence type="ECO:0000256" key="6">
    <source>
        <dbReference type="ARBA" id="ARBA00033409"/>
    </source>
</evidence>
<dbReference type="Pfam" id="PF02565">
    <property type="entry name" value="RecO_C"/>
    <property type="match status" value="1"/>
</dbReference>
<dbReference type="InterPro" id="IPR022572">
    <property type="entry name" value="DNA_rep/recomb_RecO_N"/>
</dbReference>
<proteinExistence type="inferred from homology"/>
<evidence type="ECO:0000256" key="5">
    <source>
        <dbReference type="ARBA" id="ARBA00023204"/>
    </source>
</evidence>
<dbReference type="EMBL" id="BSNF01000006">
    <property type="protein sequence ID" value="GLQ06438.1"/>
    <property type="molecule type" value="Genomic_DNA"/>
</dbReference>
<comment type="caution">
    <text evidence="9">The sequence shown here is derived from an EMBL/GenBank/DDBJ whole genome shotgun (WGS) entry which is preliminary data.</text>
</comment>
<comment type="similarity">
    <text evidence="1 7">Belongs to the RecO family.</text>
</comment>
<comment type="function">
    <text evidence="7">Involved in DNA repair and RecF pathway recombination.</text>
</comment>
<evidence type="ECO:0000313" key="9">
    <source>
        <dbReference type="EMBL" id="GLQ06438.1"/>
    </source>
</evidence>
<dbReference type="InterPro" id="IPR042242">
    <property type="entry name" value="RecO_C"/>
</dbReference>
<evidence type="ECO:0000259" key="8">
    <source>
        <dbReference type="Pfam" id="PF11967"/>
    </source>
</evidence>
<evidence type="ECO:0000256" key="2">
    <source>
        <dbReference type="ARBA" id="ARBA00021310"/>
    </source>
</evidence>
<dbReference type="SUPFAM" id="SSF50249">
    <property type="entry name" value="Nucleic acid-binding proteins"/>
    <property type="match status" value="1"/>
</dbReference>
<dbReference type="Gene3D" id="2.40.50.140">
    <property type="entry name" value="Nucleic acid-binding proteins"/>
    <property type="match status" value="1"/>
</dbReference>
<sequence length="243" mass="26756">MQWNDEGLVLSARKYGENSVILHALTREHGRYAGMVRGGTGKRLRGILQPGNEVGLGWNSRLADQLGTFSVEARRSLATLLFDRPLNLLACGSVTALLEIVLPEREPHPPLFEATRYLLEQLSGDLDIWGPLLVRWELGLLRELGYGLDLGRCAATGSTEDLVFVSPKSGRAVSRAAGEIYKQRLLPLPGFLSPEGGEAESADLVAGLTLSGYFIQKFLLPNYGNVVLSTRERFIDALRRRNI</sequence>
<evidence type="ECO:0000256" key="3">
    <source>
        <dbReference type="ARBA" id="ARBA00022763"/>
    </source>
</evidence>
<reference evidence="9" key="2">
    <citation type="submission" date="2023-01" db="EMBL/GenBank/DDBJ databases">
        <title>Draft genome sequence of Sneathiella chinensis strain NBRC 103408.</title>
        <authorList>
            <person name="Sun Q."/>
            <person name="Mori K."/>
        </authorList>
    </citation>
    <scope>NUCLEOTIDE SEQUENCE</scope>
    <source>
        <strain evidence="9">NBRC 103408</strain>
    </source>
</reference>
<gene>
    <name evidence="7 9" type="primary">recO</name>
    <name evidence="9" type="ORF">GCM10007924_16590</name>
</gene>
<evidence type="ECO:0000313" key="10">
    <source>
        <dbReference type="Proteomes" id="UP001161409"/>
    </source>
</evidence>
<dbReference type="NCBIfam" id="TIGR00613">
    <property type="entry name" value="reco"/>
    <property type="match status" value="1"/>
</dbReference>
<dbReference type="InterPro" id="IPR037278">
    <property type="entry name" value="ARFGAP/RecO"/>
</dbReference>
<keyword evidence="4 7" id="KW-0233">DNA recombination</keyword>
<organism evidence="9 10">
    <name type="scientific">Sneathiella chinensis</name>
    <dbReference type="NCBI Taxonomy" id="349750"/>
    <lineage>
        <taxon>Bacteria</taxon>
        <taxon>Pseudomonadati</taxon>
        <taxon>Pseudomonadota</taxon>
        <taxon>Alphaproteobacteria</taxon>
        <taxon>Sneathiellales</taxon>
        <taxon>Sneathiellaceae</taxon>
        <taxon>Sneathiella</taxon>
    </lineage>
</organism>
<dbReference type="SUPFAM" id="SSF57863">
    <property type="entry name" value="ArfGap/RecO-like zinc finger"/>
    <property type="match status" value="1"/>
</dbReference>
<keyword evidence="5 7" id="KW-0234">DNA repair</keyword>
<dbReference type="InterPro" id="IPR003717">
    <property type="entry name" value="RecO"/>
</dbReference>
<evidence type="ECO:0000256" key="7">
    <source>
        <dbReference type="HAMAP-Rule" id="MF_00201"/>
    </source>
</evidence>
<feature type="domain" description="DNA replication/recombination mediator RecO N-terminal" evidence="8">
    <location>
        <begin position="1"/>
        <end position="71"/>
    </location>
</feature>
<dbReference type="InterPro" id="IPR012340">
    <property type="entry name" value="NA-bd_OB-fold"/>
</dbReference>
<protein>
    <recommendedName>
        <fullName evidence="2 7">DNA repair protein RecO</fullName>
    </recommendedName>
    <alternativeName>
        <fullName evidence="6 7">Recombination protein O</fullName>
    </alternativeName>
</protein>
<dbReference type="Gene3D" id="1.20.1440.120">
    <property type="entry name" value="Recombination protein O, C-terminal domain"/>
    <property type="match status" value="1"/>
</dbReference>
<reference evidence="9" key="1">
    <citation type="journal article" date="2014" name="Int. J. Syst. Evol. Microbiol.">
        <title>Complete genome of a new Firmicutes species belonging to the dominant human colonic microbiota ('Ruminococcus bicirculans') reveals two chromosomes and a selective capacity to utilize plant glucans.</title>
        <authorList>
            <consortium name="NISC Comparative Sequencing Program"/>
            <person name="Wegmann U."/>
            <person name="Louis P."/>
            <person name="Goesmann A."/>
            <person name="Henrissat B."/>
            <person name="Duncan S.H."/>
            <person name="Flint H.J."/>
        </authorList>
    </citation>
    <scope>NUCLEOTIDE SEQUENCE</scope>
    <source>
        <strain evidence="9">NBRC 103408</strain>
    </source>
</reference>
<evidence type="ECO:0000256" key="4">
    <source>
        <dbReference type="ARBA" id="ARBA00023172"/>
    </source>
</evidence>
<keyword evidence="10" id="KW-1185">Reference proteome</keyword>
<dbReference type="PANTHER" id="PTHR33991">
    <property type="entry name" value="DNA REPAIR PROTEIN RECO"/>
    <property type="match status" value="1"/>
</dbReference>
<accession>A0ABQ5U5B8</accession>